<accession>A0A9Q2PQ02</accession>
<evidence type="ECO:0000313" key="2">
    <source>
        <dbReference type="Proteomes" id="UP000808906"/>
    </source>
</evidence>
<dbReference type="AlphaFoldDB" id="A0A9Q2PQ02"/>
<name>A0A9Q2PQ02_RHOHA</name>
<gene>
    <name evidence="1" type="ORF">GS441_20205</name>
</gene>
<comment type="caution">
    <text evidence="1">The sequence shown here is derived from an EMBL/GenBank/DDBJ whole genome shotgun (WGS) entry which is preliminary data.</text>
</comment>
<organism evidence="1 2">
    <name type="scientific">Rhodococcus hoagii</name>
    <name type="common">Corynebacterium equii</name>
    <dbReference type="NCBI Taxonomy" id="43767"/>
    <lineage>
        <taxon>Bacteria</taxon>
        <taxon>Bacillati</taxon>
        <taxon>Actinomycetota</taxon>
        <taxon>Actinomycetes</taxon>
        <taxon>Mycobacteriales</taxon>
        <taxon>Nocardiaceae</taxon>
        <taxon>Prescottella</taxon>
    </lineage>
</organism>
<dbReference type="EMBL" id="WUXR01000013">
    <property type="protein sequence ID" value="MBM4567653.1"/>
    <property type="molecule type" value="Genomic_DNA"/>
</dbReference>
<dbReference type="Proteomes" id="UP000808906">
    <property type="component" value="Unassembled WGS sequence"/>
</dbReference>
<evidence type="ECO:0000313" key="1">
    <source>
        <dbReference type="EMBL" id="MBM4567653.1"/>
    </source>
</evidence>
<proteinExistence type="predicted"/>
<reference evidence="1" key="1">
    <citation type="submission" date="2019-11" db="EMBL/GenBank/DDBJ databases">
        <title>Spread of Macrolides and rifampicin resistant Rhodococcus equi in clinical isolates in the USA.</title>
        <authorList>
            <person name="Alvarez-Narvaez S."/>
            <person name="Huber L."/>
            <person name="Cohen N.D."/>
            <person name="Slovis N."/>
            <person name="Greiter M."/>
            <person name="Giguere S."/>
            <person name="Hart K."/>
        </authorList>
    </citation>
    <scope>NUCLEOTIDE SEQUENCE</scope>
    <source>
        <strain evidence="1">Lh_17</strain>
    </source>
</reference>
<sequence length="178" mass="18622">MTIELPTGVTVRVEFPQMPQVCPAPEAPQPGGVTVPVQGGLTAEQFAHIVAAVTAKVVEELGGQPGGGAGIDDTTIGTDTTWSSQKTTNELAGKADDKFLIMDAESGDLQETEDTLAVGVAKGLMYLPYYLAAFSEFADSTGITISASLPEFTEPGQLYAVRDPETGIVTWHIPSIPV</sequence>
<protein>
    <submittedName>
        <fullName evidence="1">Uncharacterized protein</fullName>
    </submittedName>
</protein>